<dbReference type="InterPro" id="IPR004681">
    <property type="entry name" value="TRAP_DctM"/>
</dbReference>
<evidence type="ECO:0000256" key="3">
    <source>
        <dbReference type="ARBA" id="ARBA00022519"/>
    </source>
</evidence>
<keyword evidence="3" id="KW-0997">Cell inner membrane</keyword>
<keyword evidence="4 7" id="KW-0812">Transmembrane</keyword>
<feature type="transmembrane region" description="Helical" evidence="7">
    <location>
        <begin position="356"/>
        <end position="378"/>
    </location>
</feature>
<evidence type="ECO:0000256" key="1">
    <source>
        <dbReference type="ARBA" id="ARBA00004429"/>
    </source>
</evidence>
<feature type="transmembrane region" description="Helical" evidence="7">
    <location>
        <begin position="132"/>
        <end position="148"/>
    </location>
</feature>
<evidence type="ECO:0000259" key="8">
    <source>
        <dbReference type="Pfam" id="PF06808"/>
    </source>
</evidence>
<comment type="subcellular location">
    <subcellularLocation>
        <location evidence="1">Cell inner membrane</location>
        <topology evidence="1">Multi-pass membrane protein</topology>
    </subcellularLocation>
</comment>
<evidence type="ECO:0000256" key="7">
    <source>
        <dbReference type="SAM" id="Phobius"/>
    </source>
</evidence>
<keyword evidence="2" id="KW-1003">Cell membrane</keyword>
<feature type="transmembrane region" description="Helical" evidence="7">
    <location>
        <begin position="302"/>
        <end position="324"/>
    </location>
</feature>
<dbReference type="EMBL" id="JBAWSY010000006">
    <property type="protein sequence ID" value="MEI4770054.1"/>
    <property type="molecule type" value="Genomic_DNA"/>
</dbReference>
<dbReference type="PIRSF" id="PIRSF006066">
    <property type="entry name" value="HI0050"/>
    <property type="match status" value="1"/>
</dbReference>
<feature type="transmembrane region" description="Helical" evidence="7">
    <location>
        <begin position="6"/>
        <end position="30"/>
    </location>
</feature>
<dbReference type="Proteomes" id="UP001364890">
    <property type="component" value="Unassembled WGS sequence"/>
</dbReference>
<protein>
    <submittedName>
        <fullName evidence="9">TRAP transporter large permease</fullName>
    </submittedName>
</protein>
<keyword evidence="5 7" id="KW-1133">Transmembrane helix</keyword>
<dbReference type="Pfam" id="PF06808">
    <property type="entry name" value="DctM"/>
    <property type="match status" value="1"/>
</dbReference>
<feature type="transmembrane region" description="Helical" evidence="7">
    <location>
        <begin position="238"/>
        <end position="254"/>
    </location>
</feature>
<dbReference type="PANTHER" id="PTHR33362">
    <property type="entry name" value="SIALIC ACID TRAP TRANSPORTER PERMEASE PROTEIN SIAT-RELATED"/>
    <property type="match status" value="1"/>
</dbReference>
<feature type="transmembrane region" description="Helical" evidence="7">
    <location>
        <begin position="168"/>
        <end position="191"/>
    </location>
</feature>
<proteinExistence type="predicted"/>
<keyword evidence="10" id="KW-1185">Reference proteome</keyword>
<feature type="transmembrane region" description="Helical" evidence="7">
    <location>
        <begin position="331"/>
        <end position="350"/>
    </location>
</feature>
<sequence length="425" mass="45772">MILVIIFLLLLFSGIPIAFVLSITAFLHLFSIDGTGLLDVTSQRMLSSVNNFSLLAIPFFVLAGELMNAGGITDKLLKFSKSLMGHFKGGLAYVNVIIGLLLGSIVGSANAEAAIRSKMVVPEMEKDGFDRSFAAALTATSSTIGPIHPPSMTFIIYGVVASTSIGGLFMAGIVPAFLIAIVHFIIIYFYVRKRNFAKHAKPNVKEFTISFLDAAPALLIPVIILGGIYSGWFTPTESGAIACVAAIIIGKFYYKTLRMKDLSSIFLSTGIITASVTFIIASANILGWSLSLEQIPQQISSFLLGLTDNVLIILLIINIFLLFVGMFMETTAAILILVPILMPVVVSLGVDPIHFGIIVCFNLTLGLVTPPVGIVLFIVSNMTKVKLPSLVKASMPFLIGLIIILFVLTYVPDLSMWLPNLLGYE</sequence>
<feature type="transmembrane region" description="Helical" evidence="7">
    <location>
        <begin position="266"/>
        <end position="290"/>
    </location>
</feature>
<dbReference type="NCBIfam" id="TIGR00786">
    <property type="entry name" value="dctM"/>
    <property type="match status" value="1"/>
</dbReference>
<gene>
    <name evidence="9" type="ORF">WAX74_10435</name>
</gene>
<feature type="transmembrane region" description="Helical" evidence="7">
    <location>
        <begin position="390"/>
        <end position="411"/>
    </location>
</feature>
<dbReference type="RefSeq" id="WP_336497612.1">
    <property type="nucleotide sequence ID" value="NZ_JBAWSY010000006.1"/>
</dbReference>
<evidence type="ECO:0000313" key="10">
    <source>
        <dbReference type="Proteomes" id="UP001364890"/>
    </source>
</evidence>
<keyword evidence="6 7" id="KW-0472">Membrane</keyword>
<feature type="transmembrane region" description="Helical" evidence="7">
    <location>
        <begin position="92"/>
        <end position="111"/>
    </location>
</feature>
<feature type="domain" description="TRAP C4-dicarboxylate transport system permease DctM subunit" evidence="8">
    <location>
        <begin position="4"/>
        <end position="413"/>
    </location>
</feature>
<evidence type="ECO:0000256" key="5">
    <source>
        <dbReference type="ARBA" id="ARBA00022989"/>
    </source>
</evidence>
<dbReference type="InterPro" id="IPR010656">
    <property type="entry name" value="DctM"/>
</dbReference>
<evidence type="ECO:0000256" key="6">
    <source>
        <dbReference type="ARBA" id="ARBA00023136"/>
    </source>
</evidence>
<organism evidence="9 10">
    <name type="scientific">Psychrobacillus mangrovi</name>
    <dbReference type="NCBI Taxonomy" id="3117745"/>
    <lineage>
        <taxon>Bacteria</taxon>
        <taxon>Bacillati</taxon>
        <taxon>Bacillota</taxon>
        <taxon>Bacilli</taxon>
        <taxon>Bacillales</taxon>
        <taxon>Bacillaceae</taxon>
        <taxon>Psychrobacillus</taxon>
    </lineage>
</organism>
<feature type="transmembrane region" description="Helical" evidence="7">
    <location>
        <begin position="51"/>
        <end position="72"/>
    </location>
</feature>
<name>A0ABU8F4V3_9BACI</name>
<comment type="caution">
    <text evidence="9">The sequence shown here is derived from an EMBL/GenBank/DDBJ whole genome shotgun (WGS) entry which is preliminary data.</text>
</comment>
<evidence type="ECO:0000256" key="2">
    <source>
        <dbReference type="ARBA" id="ARBA00022475"/>
    </source>
</evidence>
<evidence type="ECO:0000313" key="9">
    <source>
        <dbReference type="EMBL" id="MEI4770054.1"/>
    </source>
</evidence>
<feature type="transmembrane region" description="Helical" evidence="7">
    <location>
        <begin position="211"/>
        <end position="232"/>
    </location>
</feature>
<accession>A0ABU8F4V3</accession>
<reference evidence="9 10" key="1">
    <citation type="submission" date="2024-01" db="EMBL/GenBank/DDBJ databases">
        <title>Seven novel Bacillus-like species.</title>
        <authorList>
            <person name="Liu G."/>
        </authorList>
    </citation>
    <scope>NUCLEOTIDE SEQUENCE [LARGE SCALE GENOMIC DNA]</scope>
    <source>
        <strain evidence="9 10">FJAT-51614</strain>
    </source>
</reference>
<evidence type="ECO:0000256" key="4">
    <source>
        <dbReference type="ARBA" id="ARBA00022692"/>
    </source>
</evidence>